<dbReference type="AlphaFoldDB" id="W5JPJ8"/>
<dbReference type="EMBL" id="ADMH02000540">
    <property type="protein sequence ID" value="ETN66051.1"/>
    <property type="molecule type" value="Genomic_DNA"/>
</dbReference>
<evidence type="ECO:0000256" key="1">
    <source>
        <dbReference type="SAM" id="MobiDB-lite"/>
    </source>
</evidence>
<dbReference type="GO" id="GO:0042795">
    <property type="term" value="P:snRNA transcription by RNA polymerase II"/>
    <property type="evidence" value="ECO:0007669"/>
    <property type="project" value="TreeGrafter"/>
</dbReference>
<evidence type="ECO:0000313" key="5">
    <source>
        <dbReference type="Proteomes" id="UP000000673"/>
    </source>
</evidence>
<reference evidence="3 5" key="1">
    <citation type="journal article" date="2010" name="BMC Genomics">
        <title>Combination of measures distinguishes pre-miRNAs from other stem-loops in the genome of the newly sequenced Anopheles darlingi.</title>
        <authorList>
            <person name="Mendes N.D."/>
            <person name="Freitas A.T."/>
            <person name="Vasconcelos A.T."/>
            <person name="Sagot M.F."/>
        </authorList>
    </citation>
    <scope>NUCLEOTIDE SEQUENCE</scope>
</reference>
<dbReference type="PANTHER" id="PTHR14633:SF3">
    <property type="entry name" value="LITTLE ELONGATION COMPLEX SUBUNIT 2"/>
    <property type="match status" value="1"/>
</dbReference>
<gene>
    <name evidence="3" type="ORF">AND_002181</name>
</gene>
<evidence type="ECO:0000313" key="4">
    <source>
        <dbReference type="EnsemblMetazoa" id="ADAC002181-PA"/>
    </source>
</evidence>
<dbReference type="eggNOG" id="ENOG502QUWA">
    <property type="taxonomic scope" value="Eukaryota"/>
</dbReference>
<name>W5JPJ8_ANODA</name>
<dbReference type="EnsemblMetazoa" id="ADAC002181-RA">
    <property type="protein sequence ID" value="ADAC002181-PA"/>
    <property type="gene ID" value="ADAC002181"/>
</dbReference>
<dbReference type="InterPro" id="IPR019535">
    <property type="entry name" value="ICE2_C"/>
</dbReference>
<evidence type="ECO:0000313" key="3">
    <source>
        <dbReference type="EMBL" id="ETN66051.1"/>
    </source>
</evidence>
<reference evidence="3" key="2">
    <citation type="submission" date="2010-05" db="EMBL/GenBank/DDBJ databases">
        <authorList>
            <person name="Almeida L.G."/>
            <person name="Nicolas M.F."/>
            <person name="Souza R.C."/>
            <person name="Vasconcelos A.T.R."/>
        </authorList>
    </citation>
    <scope>NUCLEOTIDE SEQUENCE</scope>
</reference>
<keyword evidence="5" id="KW-1185">Reference proteome</keyword>
<dbReference type="GO" id="GO:0042796">
    <property type="term" value="P:snRNA transcription by RNA polymerase III"/>
    <property type="evidence" value="ECO:0007669"/>
    <property type="project" value="TreeGrafter"/>
</dbReference>
<dbReference type="PANTHER" id="PTHR14633">
    <property type="entry name" value="LITTLE ELONGATION COMPLEX SUBUNIT 2"/>
    <property type="match status" value="1"/>
</dbReference>
<evidence type="ECO:0000259" key="2">
    <source>
        <dbReference type="Pfam" id="PF10505"/>
    </source>
</evidence>
<dbReference type="FunCoup" id="W5JPJ8">
    <property type="interactions" value="77"/>
</dbReference>
<dbReference type="VEuPathDB" id="VectorBase:ADAC002181"/>
<reference evidence="4" key="4">
    <citation type="submission" date="2015-06" db="UniProtKB">
        <authorList>
            <consortium name="EnsemblMetazoa"/>
        </authorList>
    </citation>
    <scope>IDENTIFICATION</scope>
</reference>
<dbReference type="STRING" id="43151.W5JPJ8"/>
<dbReference type="Pfam" id="PF10505">
    <property type="entry name" value="NARG2_C"/>
    <property type="match status" value="1"/>
</dbReference>
<dbReference type="VEuPathDB" id="VectorBase:ADAR2_006423"/>
<sequence length="758" mass="88379">MEAFRNLDWSRNNPLPERVLYEQYLVDLCDFPDDIFNLHIDEIDPVHEVKNRAIDDGNQQVPELPTDPRTGETVKQLTIDTTKSLRMFNRFPSGSVLHRNEHQLCLTTLNKLNMRLPMTDKKDEKSLRIYHELMKKLAPERDMFEQFVRNHFMTNLLWRVKTISAPLNTLLVDLWRWKANRWLQQLGTTSYPSTSYQLMTAVASVSYYEHEKGVNFVPFESEQSVIETGDVRRLFPENVFSCSTLLRSHRIMERFRDEWCALRDAKRHSNARAAVETMLEHQPEISVVLSASSVALLLNEKRNSEEEWTIPFRLTMVAGRKVLTVDSKLPPVKLSTPARNAKAHRLLVKSFTTFLQTDHYGTPAVSEGEQKDTPPNAPTNQQPEQQYRAVRCDEYMKKVEESVRQALDKRQHENRFYQLWKLTDEQSDEEQAVLIDFRQDFYQTLRKTRLFMNLSVKLEHQPEFGAEQMTKAELLHEWARQLLRPNSKTLRIRLDPVTHRMISSHYLELRDIEEELLRLYGVKPRHLITSMWGTLRRLQLFPVGSYLLHRDERTVQGWSVYTEVGRERGQQLNPNAVVYDLRTRLHAIEYDLPPLEQYDWIPIDKCFITQVHREGSILPCSFPHWTPVRQLNTREKLKPNKKPSTVDQQSAIQQRQVKKGKQQTKNLKRREKLKLLQQEKAKKERLLHTLSQYAPYEGPSNSGTGSRGFAKMATTAGPPSSTEGTPTLLKDAVMAQQPVDYNSYQLYAGLPPGNGPQQ</sequence>
<feature type="region of interest" description="Disordered" evidence="1">
    <location>
        <begin position="694"/>
        <end position="726"/>
    </location>
</feature>
<accession>W5JPJ8</accession>
<protein>
    <recommendedName>
        <fullName evidence="2">Little elongation complex subunit 2 C-terminal domain-containing protein</fullName>
    </recommendedName>
</protein>
<reference evidence="3" key="3">
    <citation type="journal article" date="2013" name="Nucleic Acids Res.">
        <title>The genome of Anopheles darlingi, the main neotropical malaria vector.</title>
        <authorList>
            <person name="Marinotti O."/>
            <person name="Cerqueira G.C."/>
            <person name="de Almeida L.G."/>
            <person name="Ferro M.I."/>
            <person name="Loreto E.L."/>
            <person name="Zaha A."/>
            <person name="Teixeira S.M."/>
            <person name="Wespiser A.R."/>
            <person name="Almeida E Silva A."/>
            <person name="Schlindwein A.D."/>
            <person name="Pacheco A.C."/>
            <person name="Silva A.L."/>
            <person name="Graveley B.R."/>
            <person name="Walenz B.P."/>
            <person name="Lima Bde A."/>
            <person name="Ribeiro C.A."/>
            <person name="Nunes-Silva C.G."/>
            <person name="de Carvalho C.R."/>
            <person name="Soares C.M."/>
            <person name="de Menezes C.B."/>
            <person name="Matiolli C."/>
            <person name="Caffrey D."/>
            <person name="Araujo D.A."/>
            <person name="de Oliveira D.M."/>
            <person name="Golenbock D."/>
            <person name="Grisard E.C."/>
            <person name="Fantinatti-Garboggini F."/>
            <person name="de Carvalho F.M."/>
            <person name="Barcellos F.G."/>
            <person name="Prosdocimi F."/>
            <person name="May G."/>
            <person name="Azevedo Junior G.M."/>
            <person name="Guimaraes G.M."/>
            <person name="Goldman G.H."/>
            <person name="Padilha I.Q."/>
            <person name="Batista Jda S."/>
            <person name="Ferro J.A."/>
            <person name="Ribeiro J.M."/>
            <person name="Fietto J.L."/>
            <person name="Dabbas K.M."/>
            <person name="Cerdeira L."/>
            <person name="Agnez-Lima L.F."/>
            <person name="Brocchi M."/>
            <person name="de Carvalho M.O."/>
            <person name="Teixeira Mde M."/>
            <person name="Diniz Maia Mde M."/>
            <person name="Goldman M.H."/>
            <person name="Cruz Schneider M.P."/>
            <person name="Felipe M.S."/>
            <person name="Hungria M."/>
            <person name="Nicolas M.F."/>
            <person name="Pereira M."/>
            <person name="Montes M.A."/>
            <person name="Cantao M.E."/>
            <person name="Vincentz M."/>
            <person name="Rafael M.S."/>
            <person name="Silverman N."/>
            <person name="Stoco P.H."/>
            <person name="Souza R.C."/>
            <person name="Vicentini R."/>
            <person name="Gazzinelli R.T."/>
            <person name="Neves Rde O."/>
            <person name="Silva R."/>
            <person name="Astolfi-Filho S."/>
            <person name="Maciel T.E."/>
            <person name="Urmenyi T.P."/>
            <person name="Tadei W.P."/>
            <person name="Camargo E.P."/>
            <person name="de Vasconcelos A.T."/>
        </authorList>
    </citation>
    <scope>NUCLEOTIDE SEQUENCE</scope>
</reference>
<feature type="region of interest" description="Disordered" evidence="1">
    <location>
        <begin position="362"/>
        <end position="385"/>
    </location>
</feature>
<dbReference type="OMA" id="CGCEIMT"/>
<dbReference type="GO" id="GO:0008023">
    <property type="term" value="C:transcription elongation factor complex"/>
    <property type="evidence" value="ECO:0007669"/>
    <property type="project" value="InterPro"/>
</dbReference>
<feature type="region of interest" description="Disordered" evidence="1">
    <location>
        <begin position="637"/>
        <end position="670"/>
    </location>
</feature>
<organism evidence="3">
    <name type="scientific">Anopheles darlingi</name>
    <name type="common">Mosquito</name>
    <dbReference type="NCBI Taxonomy" id="43151"/>
    <lineage>
        <taxon>Eukaryota</taxon>
        <taxon>Metazoa</taxon>
        <taxon>Ecdysozoa</taxon>
        <taxon>Arthropoda</taxon>
        <taxon>Hexapoda</taxon>
        <taxon>Insecta</taxon>
        <taxon>Pterygota</taxon>
        <taxon>Neoptera</taxon>
        <taxon>Endopterygota</taxon>
        <taxon>Diptera</taxon>
        <taxon>Nematocera</taxon>
        <taxon>Culicoidea</taxon>
        <taxon>Culicidae</taxon>
        <taxon>Anophelinae</taxon>
        <taxon>Anopheles</taxon>
    </lineage>
</organism>
<dbReference type="HOGENOM" id="CLU_395515_0_0_1"/>
<dbReference type="Proteomes" id="UP000000673">
    <property type="component" value="Unassembled WGS sequence"/>
</dbReference>
<feature type="compositionally biased region" description="Basic residues" evidence="1">
    <location>
        <begin position="656"/>
        <end position="670"/>
    </location>
</feature>
<dbReference type="GO" id="GO:0045945">
    <property type="term" value="P:positive regulation of transcription by RNA polymerase III"/>
    <property type="evidence" value="ECO:0007669"/>
    <property type="project" value="TreeGrafter"/>
</dbReference>
<proteinExistence type="predicted"/>
<feature type="domain" description="Little elongation complex subunit 2 C-terminal" evidence="2">
    <location>
        <begin position="409"/>
        <end position="624"/>
    </location>
</feature>
<feature type="compositionally biased region" description="Polar residues" evidence="1">
    <location>
        <begin position="642"/>
        <end position="655"/>
    </location>
</feature>